<name>A0ABV7KV93_9PROT</name>
<evidence type="ECO:0000313" key="1">
    <source>
        <dbReference type="EMBL" id="MFC3226298.1"/>
    </source>
</evidence>
<dbReference type="InterPro" id="IPR015943">
    <property type="entry name" value="WD40/YVTN_repeat-like_dom_sf"/>
</dbReference>
<dbReference type="EMBL" id="JBHRTR010000010">
    <property type="protein sequence ID" value="MFC3226298.1"/>
    <property type="molecule type" value="Genomic_DNA"/>
</dbReference>
<protein>
    <submittedName>
        <fullName evidence="1">DUF1513 domain-containing protein</fullName>
    </submittedName>
</protein>
<keyword evidence="2" id="KW-1185">Reference proteome</keyword>
<dbReference type="Pfam" id="PF07433">
    <property type="entry name" value="DUF1513"/>
    <property type="match status" value="1"/>
</dbReference>
<dbReference type="InterPro" id="IPR006311">
    <property type="entry name" value="TAT_signal"/>
</dbReference>
<comment type="caution">
    <text evidence="1">The sequence shown here is derived from an EMBL/GenBank/DDBJ whole genome shotgun (WGS) entry which is preliminary data.</text>
</comment>
<dbReference type="SUPFAM" id="SSF50969">
    <property type="entry name" value="YVTN repeat-like/Quinoprotein amine dehydrogenase"/>
    <property type="match status" value="1"/>
</dbReference>
<gene>
    <name evidence="1" type="ORF">ACFOGJ_03600</name>
</gene>
<dbReference type="RefSeq" id="WP_379898202.1">
    <property type="nucleotide sequence ID" value="NZ_JBHRTR010000010.1"/>
</dbReference>
<evidence type="ECO:0000313" key="2">
    <source>
        <dbReference type="Proteomes" id="UP001595528"/>
    </source>
</evidence>
<dbReference type="Gene3D" id="2.130.10.10">
    <property type="entry name" value="YVTN repeat-like/Quinoprotein amine dehydrogenase"/>
    <property type="match status" value="1"/>
</dbReference>
<dbReference type="InterPro" id="IPR011044">
    <property type="entry name" value="Quino_amine_DH_bsu"/>
</dbReference>
<dbReference type="InterPro" id="IPR008311">
    <property type="entry name" value="UCP028101"/>
</dbReference>
<dbReference type="PIRSF" id="PIRSF028101">
    <property type="entry name" value="UCP028101"/>
    <property type="match status" value="1"/>
</dbReference>
<proteinExistence type="predicted"/>
<sequence>MTATEPDGAAASSRIDRRRLLAGAMACGALAVTQLPRRSTAAPALPRFAATAAAPDGGFALCLIDGDGRISLQLALPGRGHGFAWHAASGRLTAFARRPDRFAVALDGADVAALRFDAPEGRHFYGHGVYSPDGSILYACENDYDGARGVIGLYDATAGYARLGEMESGAIGPHQIDWLPDGRTLVVANGGIETHPDYGRTKLNLPTMEPSVALLDSRSGRLAAQDALPAKLHQLSLRHLAVDARGRAWIGGQYEGPKTDLPPLVSVFDPATGRLAALEMPPALSARYRTYIGSVMASGDGRLVATSSPRGSIVTLWDIATLQPLAHHAIEDVCGLAAWGDGFLATGGGGDLVHLTRAGAEPVGRHPLHWDNHALAL</sequence>
<reference evidence="2" key="1">
    <citation type="journal article" date="2019" name="Int. J. Syst. Evol. Microbiol.">
        <title>The Global Catalogue of Microorganisms (GCM) 10K type strain sequencing project: providing services to taxonomists for standard genome sequencing and annotation.</title>
        <authorList>
            <consortium name="The Broad Institute Genomics Platform"/>
            <consortium name="The Broad Institute Genome Sequencing Center for Infectious Disease"/>
            <person name="Wu L."/>
            <person name="Ma J."/>
        </authorList>
    </citation>
    <scope>NUCLEOTIDE SEQUENCE [LARGE SCALE GENOMIC DNA]</scope>
    <source>
        <strain evidence="2">KCTC 42964</strain>
    </source>
</reference>
<organism evidence="1 2">
    <name type="scientific">Marinibaculum pumilum</name>
    <dbReference type="NCBI Taxonomy" id="1766165"/>
    <lineage>
        <taxon>Bacteria</taxon>
        <taxon>Pseudomonadati</taxon>
        <taxon>Pseudomonadota</taxon>
        <taxon>Alphaproteobacteria</taxon>
        <taxon>Rhodospirillales</taxon>
        <taxon>Rhodospirillaceae</taxon>
        <taxon>Marinibaculum</taxon>
    </lineage>
</organism>
<dbReference type="Proteomes" id="UP001595528">
    <property type="component" value="Unassembled WGS sequence"/>
</dbReference>
<accession>A0ABV7KV93</accession>
<dbReference type="PROSITE" id="PS51318">
    <property type="entry name" value="TAT"/>
    <property type="match status" value="1"/>
</dbReference>